<gene>
    <name evidence="18" type="ORF">KP509_03G099400</name>
</gene>
<dbReference type="CDD" id="cd00028">
    <property type="entry name" value="B_lectin"/>
    <property type="match status" value="1"/>
</dbReference>
<reference evidence="18" key="1">
    <citation type="submission" date="2021-08" db="EMBL/GenBank/DDBJ databases">
        <title>WGS assembly of Ceratopteris richardii.</title>
        <authorList>
            <person name="Marchant D.B."/>
            <person name="Chen G."/>
            <person name="Jenkins J."/>
            <person name="Shu S."/>
            <person name="Leebens-Mack J."/>
            <person name="Grimwood J."/>
            <person name="Schmutz J."/>
            <person name="Soltis P."/>
            <person name="Soltis D."/>
            <person name="Chen Z.-H."/>
        </authorList>
    </citation>
    <scope>NUCLEOTIDE SEQUENCE</scope>
    <source>
        <strain evidence="18">Whitten #5841</strain>
        <tissue evidence="18">Leaf</tissue>
    </source>
</reference>
<dbReference type="Gene3D" id="1.10.510.10">
    <property type="entry name" value="Transferase(Phosphotransferase) domain 1"/>
    <property type="match status" value="1"/>
</dbReference>
<organism evidence="18 19">
    <name type="scientific">Ceratopteris richardii</name>
    <name type="common">Triangle waterfern</name>
    <dbReference type="NCBI Taxonomy" id="49495"/>
    <lineage>
        <taxon>Eukaryota</taxon>
        <taxon>Viridiplantae</taxon>
        <taxon>Streptophyta</taxon>
        <taxon>Embryophyta</taxon>
        <taxon>Tracheophyta</taxon>
        <taxon>Polypodiopsida</taxon>
        <taxon>Polypodiidae</taxon>
        <taxon>Polypodiales</taxon>
        <taxon>Pteridineae</taxon>
        <taxon>Pteridaceae</taxon>
        <taxon>Parkerioideae</taxon>
        <taxon>Ceratopteris</taxon>
    </lineage>
</organism>
<feature type="domain" description="Bulb-type lectin" evidence="16">
    <location>
        <begin position="65"/>
        <end position="196"/>
    </location>
</feature>
<dbReference type="SMART" id="SM00220">
    <property type="entry name" value="S_TKc"/>
    <property type="match status" value="1"/>
</dbReference>
<evidence type="ECO:0000256" key="6">
    <source>
        <dbReference type="ARBA" id="ARBA00022741"/>
    </source>
</evidence>
<feature type="transmembrane region" description="Helical" evidence="13">
    <location>
        <begin position="549"/>
        <end position="574"/>
    </location>
</feature>
<comment type="subcellular location">
    <subcellularLocation>
        <location evidence="1">Membrane</location>
        <topology evidence="1">Single-pass membrane protein</topology>
    </subcellularLocation>
</comment>
<dbReference type="GO" id="GO:0005524">
    <property type="term" value="F:ATP binding"/>
    <property type="evidence" value="ECO:0007669"/>
    <property type="project" value="UniProtKB-UniRule"/>
</dbReference>
<dbReference type="Gene3D" id="3.30.200.20">
    <property type="entry name" value="Phosphorylase Kinase, domain 1"/>
    <property type="match status" value="1"/>
</dbReference>
<dbReference type="PROSITE" id="PS50927">
    <property type="entry name" value="BULB_LECTIN"/>
    <property type="match status" value="1"/>
</dbReference>
<dbReference type="InterPro" id="IPR001480">
    <property type="entry name" value="Bulb-type_lectin_dom"/>
</dbReference>
<protein>
    <recommendedName>
        <fullName evidence="20">Receptor-like serine/threonine-protein kinase</fullName>
    </recommendedName>
</protein>
<evidence type="ECO:0000256" key="3">
    <source>
        <dbReference type="ARBA" id="ARBA00022679"/>
    </source>
</evidence>
<evidence type="ECO:0000256" key="11">
    <source>
        <dbReference type="PROSITE-ProRule" id="PRU10141"/>
    </source>
</evidence>
<dbReference type="SMART" id="SM00108">
    <property type="entry name" value="B_lectin"/>
    <property type="match status" value="1"/>
</dbReference>
<dbReference type="Pfam" id="PF01453">
    <property type="entry name" value="B_lectin"/>
    <property type="match status" value="1"/>
</dbReference>
<dbReference type="InterPro" id="IPR003609">
    <property type="entry name" value="Pan_app"/>
</dbReference>
<dbReference type="AlphaFoldDB" id="A0A8T2V2M5"/>
<dbReference type="PROSITE" id="PS50011">
    <property type="entry name" value="PROTEIN_KINASE_DOM"/>
    <property type="match status" value="1"/>
</dbReference>
<evidence type="ECO:0000259" key="16">
    <source>
        <dbReference type="PROSITE" id="PS50927"/>
    </source>
</evidence>
<feature type="domain" description="Apple" evidence="17">
    <location>
        <begin position="436"/>
        <end position="525"/>
    </location>
</feature>
<dbReference type="Pfam" id="PF07714">
    <property type="entry name" value="PK_Tyr_Ser-Thr"/>
    <property type="match status" value="1"/>
</dbReference>
<dbReference type="Proteomes" id="UP000825935">
    <property type="component" value="Chromosome 3"/>
</dbReference>
<feature type="transmembrane region" description="Helical" evidence="13">
    <location>
        <begin position="81"/>
        <end position="103"/>
    </location>
</feature>
<evidence type="ECO:0000256" key="5">
    <source>
        <dbReference type="ARBA" id="ARBA00022729"/>
    </source>
</evidence>
<evidence type="ECO:0000256" key="10">
    <source>
        <dbReference type="ARBA" id="ARBA00023136"/>
    </source>
</evidence>
<evidence type="ECO:0000256" key="4">
    <source>
        <dbReference type="ARBA" id="ARBA00022692"/>
    </source>
</evidence>
<dbReference type="PANTHER" id="PTHR47974">
    <property type="entry name" value="OS07G0415500 PROTEIN"/>
    <property type="match status" value="1"/>
</dbReference>
<dbReference type="PROSITE" id="PS00107">
    <property type="entry name" value="PROTEIN_KINASE_ATP"/>
    <property type="match status" value="1"/>
</dbReference>
<evidence type="ECO:0000313" key="19">
    <source>
        <dbReference type="Proteomes" id="UP000825935"/>
    </source>
</evidence>
<dbReference type="SUPFAM" id="SSF51110">
    <property type="entry name" value="alpha-D-mannose-specific plant lectins"/>
    <property type="match status" value="1"/>
</dbReference>
<dbReference type="FunFam" id="3.30.200.20:FF:000178">
    <property type="entry name" value="serine/threonine-protein kinase PBS1-like"/>
    <property type="match status" value="1"/>
</dbReference>
<dbReference type="InterPro" id="IPR017441">
    <property type="entry name" value="Protein_kinase_ATP_BS"/>
</dbReference>
<dbReference type="GO" id="GO:0016020">
    <property type="term" value="C:membrane"/>
    <property type="evidence" value="ECO:0007669"/>
    <property type="project" value="UniProtKB-SubCell"/>
</dbReference>
<keyword evidence="3" id="KW-0808">Transferase</keyword>
<evidence type="ECO:0000256" key="14">
    <source>
        <dbReference type="SAM" id="SignalP"/>
    </source>
</evidence>
<dbReference type="PANTHER" id="PTHR47974:SF9">
    <property type="entry name" value="RECEPTOR-LIKE SERINE_THREONINE-PROTEIN KINASE"/>
    <property type="match status" value="1"/>
</dbReference>
<dbReference type="InterPro" id="IPR000719">
    <property type="entry name" value="Prot_kinase_dom"/>
</dbReference>
<dbReference type="GO" id="GO:0004674">
    <property type="term" value="F:protein serine/threonine kinase activity"/>
    <property type="evidence" value="ECO:0007669"/>
    <property type="project" value="UniProtKB-KW"/>
</dbReference>
<dbReference type="FunFam" id="1.10.510.10:FF:000384">
    <property type="entry name" value="G-type lectin S-receptor-like serine/threonine-protein kinase"/>
    <property type="match status" value="1"/>
</dbReference>
<dbReference type="InterPro" id="IPR036426">
    <property type="entry name" value="Bulb-type_lectin_dom_sf"/>
</dbReference>
<dbReference type="InterPro" id="IPR008271">
    <property type="entry name" value="Ser/Thr_kinase_AS"/>
</dbReference>
<name>A0A8T2V2M5_CERRI</name>
<dbReference type="PROSITE" id="PS50948">
    <property type="entry name" value="PAN"/>
    <property type="match status" value="1"/>
</dbReference>
<evidence type="ECO:0000256" key="8">
    <source>
        <dbReference type="ARBA" id="ARBA00022840"/>
    </source>
</evidence>
<evidence type="ECO:0000259" key="15">
    <source>
        <dbReference type="PROSITE" id="PS50011"/>
    </source>
</evidence>
<keyword evidence="6 11" id="KW-0547">Nucleotide-binding</keyword>
<sequence length="1024" mass="113045">MAPSLLALYLFLFMHRTSQVGAFLALPAGLSFSPVLSWNTSSAPDSAHFVNAYTLLPFVGSSSIFAPILSSRKFSTSDKGFSFGFLSVFEHASPFSSAAYIYLAVCLGSAHKDAKGRGFAVPVWVANRAMPLSAGFKRGGRIGLSLSAQNDLVLADEKGVIVWAVRSGSVAALDLRDDGNLVIYSAENHTLWQSFDDHGDVLLQGQALGMGQEIVSSNSAYAAKMEAGGLLFYMRSSSVVPMAYFLLALNKTVEDSFNQWMEQGIFPLGKSLGVNFTDALHSRVAPPSPACTLHGHAEYSPFAVLMGENFTLHYAQACSSELNVSWPVLYYFQNHILGKLHNSDFVRLDGDGIIRGYTYFNNRGEHLFSSDRENFSFCFAPNACGAHSLCSPYAAGEQHRCKCPSIEEDPAFYNTFVPVDPHDSSLGCRRTVPLQCRKDANQSLVKMDGATFISFRAFFEVSATDNVVPLEDCLRRCASNCSCTGLYYYKAVSFCLPFSEEMPIANVSLLSLYSQEFVTYLKVQFDSVASDVVAGQKAYTRLDRTNSSWQLLLAIIVGGILTLFCVGAFLAWIYKHKAWSRDRKLFADENDSELEDILPSLPTRFSHRELRTATSGFSKLVGKGGFGSVFEGVLPDSRRVAVKRLETISPQLKPFLTEVATIGSISHLNIVRLCGFCSERSHRLLVYEYMENGSLDYWLFNREGCNIAGEMSEMTPYEESASQLSLSKDNEDFLHLSTSCTGSKGKRSDRSTDQGTGDGGDGHKRGRMRQARKIYSVLSWKSRYAIALGTARALAYLHDDLPRPIIHFDIKPENILLDADFTPKLSDFGLAKLVERGASSVYTVARGTAGYMAPEWLSHSVVTRKCDVYSYGMVLFELVGGRRNADPLHALTDRWYLPNWAAACCRAGREEELVDRRLHGNYDTEQAKKLVQIALLCVLREPNLRPSMSTICKLLEGSLEITSHHIKLGGNMDSCVADQNQVSLVHLLQQCVSQYDNTKDTCAGEAANMNSRSASMMYSSIQGR</sequence>
<evidence type="ECO:0000313" key="18">
    <source>
        <dbReference type="EMBL" id="KAH7442687.1"/>
    </source>
</evidence>
<feature type="region of interest" description="Disordered" evidence="12">
    <location>
        <begin position="738"/>
        <end position="767"/>
    </location>
</feature>
<evidence type="ECO:0000256" key="7">
    <source>
        <dbReference type="ARBA" id="ARBA00022777"/>
    </source>
</evidence>
<evidence type="ECO:0000256" key="1">
    <source>
        <dbReference type="ARBA" id="ARBA00004167"/>
    </source>
</evidence>
<keyword evidence="10 13" id="KW-0472">Membrane</keyword>
<evidence type="ECO:0000256" key="9">
    <source>
        <dbReference type="ARBA" id="ARBA00022989"/>
    </source>
</evidence>
<proteinExistence type="predicted"/>
<keyword evidence="7" id="KW-0418">Kinase</keyword>
<keyword evidence="2" id="KW-0723">Serine/threonine-protein kinase</keyword>
<feature type="domain" description="Protein kinase" evidence="15">
    <location>
        <begin position="615"/>
        <end position="968"/>
    </location>
</feature>
<evidence type="ECO:0000256" key="12">
    <source>
        <dbReference type="SAM" id="MobiDB-lite"/>
    </source>
</evidence>
<accession>A0A8T2V2M5</accession>
<dbReference type="SUPFAM" id="SSF56112">
    <property type="entry name" value="Protein kinase-like (PK-like)"/>
    <property type="match status" value="1"/>
</dbReference>
<dbReference type="EMBL" id="CM035408">
    <property type="protein sequence ID" value="KAH7442687.1"/>
    <property type="molecule type" value="Genomic_DNA"/>
</dbReference>
<dbReference type="Gene3D" id="2.90.10.30">
    <property type="match status" value="1"/>
</dbReference>
<evidence type="ECO:0000256" key="2">
    <source>
        <dbReference type="ARBA" id="ARBA00022527"/>
    </source>
</evidence>
<dbReference type="OrthoDB" id="4062651at2759"/>
<feature type="chain" id="PRO_5035913202" description="Receptor-like serine/threonine-protein kinase" evidence="14">
    <location>
        <begin position="23"/>
        <end position="1024"/>
    </location>
</feature>
<keyword evidence="5 14" id="KW-0732">Signal</keyword>
<comment type="caution">
    <text evidence="18">The sequence shown here is derived from an EMBL/GenBank/DDBJ whole genome shotgun (WGS) entry which is preliminary data.</text>
</comment>
<dbReference type="InterPro" id="IPR001245">
    <property type="entry name" value="Ser-Thr/Tyr_kinase_cat_dom"/>
</dbReference>
<keyword evidence="8 11" id="KW-0067">ATP-binding</keyword>
<feature type="binding site" evidence="11">
    <location>
        <position position="643"/>
    </location>
    <ligand>
        <name>ATP</name>
        <dbReference type="ChEBI" id="CHEBI:30616"/>
    </ligand>
</feature>
<dbReference type="PROSITE" id="PS00108">
    <property type="entry name" value="PROTEIN_KINASE_ST"/>
    <property type="match status" value="1"/>
</dbReference>
<keyword evidence="9 13" id="KW-1133">Transmembrane helix</keyword>
<evidence type="ECO:0008006" key="20">
    <source>
        <dbReference type="Google" id="ProtNLM"/>
    </source>
</evidence>
<feature type="transmembrane region" description="Helical" evidence="13">
    <location>
        <begin position="49"/>
        <end position="69"/>
    </location>
</feature>
<dbReference type="InterPro" id="IPR011009">
    <property type="entry name" value="Kinase-like_dom_sf"/>
</dbReference>
<keyword evidence="19" id="KW-1185">Reference proteome</keyword>
<evidence type="ECO:0000256" key="13">
    <source>
        <dbReference type="SAM" id="Phobius"/>
    </source>
</evidence>
<feature type="signal peptide" evidence="14">
    <location>
        <begin position="1"/>
        <end position="22"/>
    </location>
</feature>
<keyword evidence="4 13" id="KW-0812">Transmembrane</keyword>
<evidence type="ECO:0000259" key="17">
    <source>
        <dbReference type="PROSITE" id="PS50948"/>
    </source>
</evidence>